<dbReference type="AlphaFoldDB" id="A0AAW9DMS2"/>
<dbReference type="EMBL" id="JAWXYB010000018">
    <property type="protein sequence ID" value="MDX5929733.1"/>
    <property type="molecule type" value="Genomic_DNA"/>
</dbReference>
<dbReference type="Proteomes" id="UP001279553">
    <property type="component" value="Unassembled WGS sequence"/>
</dbReference>
<reference evidence="1 2" key="1">
    <citation type="submission" date="2023-11" db="EMBL/GenBank/DDBJ databases">
        <title>MicrobeMod: A computational toolkit for identifying prokaryotic methylation and restriction-modification with nanopore sequencing.</title>
        <authorList>
            <person name="Crits-Christoph A."/>
            <person name="Kang S.C."/>
            <person name="Lee H."/>
            <person name="Ostrov N."/>
        </authorList>
    </citation>
    <scope>NUCLEOTIDE SEQUENCE [LARGE SCALE GENOMIC DNA]</scope>
    <source>
        <strain evidence="1 2">DSMZ 700</strain>
    </source>
</reference>
<name>A0AAW9DMS2_ACIAO</name>
<evidence type="ECO:0000313" key="1">
    <source>
        <dbReference type="EMBL" id="MDX5929733.1"/>
    </source>
</evidence>
<sequence>MRSMLKAKPPPASALPGHDLPHWWVAVHATVDTRCDGGPFAQIDTDVTIEELREEIAATEAAQ</sequence>
<evidence type="ECO:0000313" key="2">
    <source>
        <dbReference type="Proteomes" id="UP001279553"/>
    </source>
</evidence>
<keyword evidence="2" id="KW-1185">Reference proteome</keyword>
<protein>
    <submittedName>
        <fullName evidence="1">Uncharacterized protein</fullName>
    </submittedName>
</protein>
<proteinExistence type="predicted"/>
<gene>
    <name evidence="1" type="ORF">SIL87_02995</name>
</gene>
<accession>A0AAW9DMS2</accession>
<organism evidence="1 2">
    <name type="scientific">Acidiphilium acidophilum</name>
    <name type="common">Thiobacillus acidophilus</name>
    <dbReference type="NCBI Taxonomy" id="76588"/>
    <lineage>
        <taxon>Bacteria</taxon>
        <taxon>Pseudomonadati</taxon>
        <taxon>Pseudomonadota</taxon>
        <taxon>Alphaproteobacteria</taxon>
        <taxon>Acetobacterales</taxon>
        <taxon>Acidocellaceae</taxon>
        <taxon>Acidiphilium</taxon>
    </lineage>
</organism>
<comment type="caution">
    <text evidence="1">The sequence shown here is derived from an EMBL/GenBank/DDBJ whole genome shotgun (WGS) entry which is preliminary data.</text>
</comment>
<dbReference type="RefSeq" id="WP_319612747.1">
    <property type="nucleotide sequence ID" value="NZ_JAWXYB010000018.1"/>
</dbReference>